<keyword evidence="2" id="KW-1185">Reference proteome</keyword>
<comment type="caution">
    <text evidence="1">The sequence shown here is derived from an EMBL/GenBank/DDBJ whole genome shotgun (WGS) entry which is preliminary data.</text>
</comment>
<organism evidence="1 2">
    <name type="scientific">Eretmocerus hayati</name>
    <dbReference type="NCBI Taxonomy" id="131215"/>
    <lineage>
        <taxon>Eukaryota</taxon>
        <taxon>Metazoa</taxon>
        <taxon>Ecdysozoa</taxon>
        <taxon>Arthropoda</taxon>
        <taxon>Hexapoda</taxon>
        <taxon>Insecta</taxon>
        <taxon>Pterygota</taxon>
        <taxon>Neoptera</taxon>
        <taxon>Endopterygota</taxon>
        <taxon>Hymenoptera</taxon>
        <taxon>Apocrita</taxon>
        <taxon>Proctotrupomorpha</taxon>
        <taxon>Chalcidoidea</taxon>
        <taxon>Aphelinidae</taxon>
        <taxon>Aphelininae</taxon>
        <taxon>Eretmocerus</taxon>
    </lineage>
</organism>
<dbReference type="EMBL" id="CM056743">
    <property type="protein sequence ID" value="KAJ8672240.1"/>
    <property type="molecule type" value="Genomic_DNA"/>
</dbReference>
<proteinExistence type="predicted"/>
<gene>
    <name evidence="1" type="ORF">QAD02_003499</name>
</gene>
<sequence>MSTAAGPSQQLADDTMGHNMTRGNRAENDSHNYAPAFLLSPEEVFSIIDSVAKQNETLLIWFRGERDTERKTLIREAISSFNISLNKLSSAYLSSLAAHLVNEMYRNDLVSTCKKLDQVVDRLNQVSATPAPTYANVIRQPLEPSRKITIVEGKSFPIKSRKQVVIGPTDANKDKFLTSKETKQALL</sequence>
<protein>
    <submittedName>
        <fullName evidence="1">Uncharacterized protein</fullName>
    </submittedName>
</protein>
<accession>A0ACC2NRT5</accession>
<evidence type="ECO:0000313" key="1">
    <source>
        <dbReference type="EMBL" id="KAJ8672240.1"/>
    </source>
</evidence>
<name>A0ACC2NRT5_9HYME</name>
<dbReference type="Proteomes" id="UP001239111">
    <property type="component" value="Chromosome 3"/>
</dbReference>
<reference evidence="1" key="1">
    <citation type="submission" date="2023-04" db="EMBL/GenBank/DDBJ databases">
        <title>A chromosome-level genome assembly of the parasitoid wasp Eretmocerus hayati.</title>
        <authorList>
            <person name="Zhong Y."/>
            <person name="Liu S."/>
            <person name="Liu Y."/>
        </authorList>
    </citation>
    <scope>NUCLEOTIDE SEQUENCE</scope>
    <source>
        <strain evidence="1">ZJU_SS_LIU_2023</strain>
    </source>
</reference>
<evidence type="ECO:0000313" key="2">
    <source>
        <dbReference type="Proteomes" id="UP001239111"/>
    </source>
</evidence>